<dbReference type="AlphaFoldDB" id="A0A225W1N6"/>
<organism evidence="2 3">
    <name type="scientific">Phytophthora megakarya</name>
    <dbReference type="NCBI Taxonomy" id="4795"/>
    <lineage>
        <taxon>Eukaryota</taxon>
        <taxon>Sar</taxon>
        <taxon>Stramenopiles</taxon>
        <taxon>Oomycota</taxon>
        <taxon>Peronosporomycetes</taxon>
        <taxon>Peronosporales</taxon>
        <taxon>Peronosporaceae</taxon>
        <taxon>Phytophthora</taxon>
    </lineage>
</organism>
<dbReference type="OrthoDB" id="124202at2759"/>
<proteinExistence type="predicted"/>
<comment type="caution">
    <text evidence="2">The sequence shown here is derived from an EMBL/GenBank/DDBJ whole genome shotgun (WGS) entry which is preliminary data.</text>
</comment>
<reference evidence="3" key="1">
    <citation type="submission" date="2017-03" db="EMBL/GenBank/DDBJ databases">
        <title>Phytopthora megakarya and P. palmivora, two closely related causual agents of cacao black pod achieved similar genome size and gene model numbers by different mechanisms.</title>
        <authorList>
            <person name="Ali S."/>
            <person name="Shao J."/>
            <person name="Larry D.J."/>
            <person name="Kronmiller B."/>
            <person name="Shen D."/>
            <person name="Strem M.D."/>
            <person name="Melnick R.L."/>
            <person name="Guiltinan M.J."/>
            <person name="Tyler B.M."/>
            <person name="Meinhardt L.W."/>
            <person name="Bailey B.A."/>
        </authorList>
    </citation>
    <scope>NUCLEOTIDE SEQUENCE [LARGE SCALE GENOMIC DNA]</scope>
    <source>
        <strain evidence="3">zdho120</strain>
    </source>
</reference>
<feature type="compositionally biased region" description="Polar residues" evidence="1">
    <location>
        <begin position="568"/>
        <end position="582"/>
    </location>
</feature>
<keyword evidence="3" id="KW-1185">Reference proteome</keyword>
<name>A0A225W1N6_9STRA</name>
<dbReference type="Proteomes" id="UP000198211">
    <property type="component" value="Unassembled WGS sequence"/>
</dbReference>
<evidence type="ECO:0000313" key="3">
    <source>
        <dbReference type="Proteomes" id="UP000198211"/>
    </source>
</evidence>
<feature type="region of interest" description="Disordered" evidence="1">
    <location>
        <begin position="568"/>
        <end position="596"/>
    </location>
</feature>
<dbReference type="EMBL" id="NBNE01002214">
    <property type="protein sequence ID" value="OWZ11139.1"/>
    <property type="molecule type" value="Genomic_DNA"/>
</dbReference>
<evidence type="ECO:0000313" key="2">
    <source>
        <dbReference type="EMBL" id="OWZ11139.1"/>
    </source>
</evidence>
<accession>A0A225W1N6</accession>
<feature type="compositionally biased region" description="Basic residues" evidence="1">
    <location>
        <begin position="1"/>
        <end position="18"/>
    </location>
</feature>
<protein>
    <submittedName>
        <fullName evidence="2">Cleavage inducible protein</fullName>
    </submittedName>
</protein>
<evidence type="ECO:0000256" key="1">
    <source>
        <dbReference type="SAM" id="MobiDB-lite"/>
    </source>
</evidence>
<feature type="region of interest" description="Disordered" evidence="1">
    <location>
        <begin position="1"/>
        <end position="26"/>
    </location>
</feature>
<sequence>MHRRGGRSRLTAPRRNRSKGPDRQEAARIRAIKKLGGEEAVVSIRSSCDSNPVMEGESVNSLKGLSEREIRSVIPVGGSRISRLRKAVESGIDYLHTRRSGGKPSHAFEDNVIDNFKEHCATWVLEDGFPCSHRLPRQYFTEPNITWKVIRDRYVDETTRAKPGIYPVPTHYFPGVRLSRTAVDVCDCCVRLKIQLRQPDLTEDERNVLLLEQSTHLDSAIAQRRFISNFIKDYSALHAPEQILPSVIVPDTTDMIDTLPENDNYVNGTSSASRTGPTQCCRVQIQAENPGGGITMPNYGDARPSADYFNNNLIIQNFVVADITNNCNNIYFYDEQAQGTIADALCSLRLLYHLTTLQNYARNGITPAEVSFSLLDNCVGQNKSKKVVLCFLLPGHSHKIAGRVVAWCRRAVRKVNLYTPTALVGEVNKINSVNSIFLDHNDSHHPFFVKRDTLVSKYFVPPPAGYTSNNLFEIDEGIGTARKTVPTPDEASISFSMVSGGNLVNVRKAVIAELFGPTIKTIWEALISSVQLSRHSEKTKSLAAKYFSIPKEYLSYYPALPDSTLNAPTEDISSTNTSTCILPSNKRPPGRPKRNKLKLKANQPSILDFFSATPTTARDKSNA</sequence>
<gene>
    <name evidence="2" type="ORF">PHMEG_00015885</name>
</gene>